<comment type="pathway">
    <text evidence="1 8 9">Carbohydrate degradation; glycolysis; D-glyceraldehyde 3-phosphate and glycerone phosphate from D-glucose: step 2/4.</text>
</comment>
<evidence type="ECO:0000313" key="11">
    <source>
        <dbReference type="Proteomes" id="UP000639396"/>
    </source>
</evidence>
<feature type="active site" description="Proton donor" evidence="8">
    <location>
        <position position="293"/>
    </location>
</feature>
<keyword evidence="4 8" id="KW-0963">Cytoplasm</keyword>
<dbReference type="HAMAP" id="MF_00473">
    <property type="entry name" value="G6P_isomerase"/>
    <property type="match status" value="1"/>
</dbReference>
<dbReference type="GO" id="GO:0051156">
    <property type="term" value="P:glucose 6-phosphate metabolic process"/>
    <property type="evidence" value="ECO:0007669"/>
    <property type="project" value="TreeGrafter"/>
</dbReference>
<comment type="similarity">
    <text evidence="2 8 9">Belongs to the GPI family.</text>
</comment>
<evidence type="ECO:0000256" key="9">
    <source>
        <dbReference type="RuleBase" id="RU000612"/>
    </source>
</evidence>
<reference evidence="10" key="1">
    <citation type="submission" date="2020-09" db="EMBL/GenBank/DDBJ databases">
        <title>A novel bacterium of genus Paenibacillus, isolated from South China Sea.</title>
        <authorList>
            <person name="Huang H."/>
            <person name="Mo K."/>
            <person name="Hu Y."/>
        </authorList>
    </citation>
    <scope>NUCLEOTIDE SEQUENCE</scope>
    <source>
        <strain evidence="10">IB182363</strain>
    </source>
</reference>
<dbReference type="PANTHER" id="PTHR11469">
    <property type="entry name" value="GLUCOSE-6-PHOSPHATE ISOMERASE"/>
    <property type="match status" value="1"/>
</dbReference>
<dbReference type="GO" id="GO:0006094">
    <property type="term" value="P:gluconeogenesis"/>
    <property type="evidence" value="ECO:0007669"/>
    <property type="project" value="UniProtKB-UniRule"/>
</dbReference>
<keyword evidence="3 8" id="KW-0312">Gluconeogenesis</keyword>
<dbReference type="InterPro" id="IPR035476">
    <property type="entry name" value="SIS_PGI_1"/>
</dbReference>
<dbReference type="CDD" id="cd05015">
    <property type="entry name" value="SIS_PGI_1"/>
    <property type="match status" value="1"/>
</dbReference>
<dbReference type="Gene3D" id="3.40.50.10490">
    <property type="entry name" value="Glucose-6-phosphate isomerase like protein, domain 1"/>
    <property type="match status" value="3"/>
</dbReference>
<dbReference type="FunFam" id="3.40.50.10490:FF:000015">
    <property type="entry name" value="Glucose-6-phosphate isomerase"/>
    <property type="match status" value="1"/>
</dbReference>
<dbReference type="InterPro" id="IPR001672">
    <property type="entry name" value="G6P_Isomerase"/>
</dbReference>
<dbReference type="FunFam" id="3.40.50.10490:FF:000016">
    <property type="entry name" value="Glucose-6-phosphate isomerase"/>
    <property type="match status" value="1"/>
</dbReference>
<dbReference type="GO" id="GO:0048029">
    <property type="term" value="F:monosaccharide binding"/>
    <property type="evidence" value="ECO:0007669"/>
    <property type="project" value="TreeGrafter"/>
</dbReference>
<comment type="subcellular location">
    <subcellularLocation>
        <location evidence="8">Cytoplasm</location>
    </subcellularLocation>
</comment>
<evidence type="ECO:0000256" key="6">
    <source>
        <dbReference type="ARBA" id="ARBA00023235"/>
    </source>
</evidence>
<comment type="catalytic activity">
    <reaction evidence="7 8 9">
        <text>alpha-D-glucose 6-phosphate = beta-D-fructose 6-phosphate</text>
        <dbReference type="Rhea" id="RHEA:11816"/>
        <dbReference type="ChEBI" id="CHEBI:57634"/>
        <dbReference type="ChEBI" id="CHEBI:58225"/>
        <dbReference type="EC" id="5.3.1.9"/>
    </reaction>
</comment>
<dbReference type="InterPro" id="IPR018189">
    <property type="entry name" value="Phosphoglucose_isomerase_CS"/>
</dbReference>
<dbReference type="GO" id="GO:0006096">
    <property type="term" value="P:glycolytic process"/>
    <property type="evidence" value="ECO:0007669"/>
    <property type="project" value="UniProtKB-UniRule"/>
</dbReference>
<dbReference type="Proteomes" id="UP000639396">
    <property type="component" value="Unassembled WGS sequence"/>
</dbReference>
<comment type="caution">
    <text evidence="8">Lacks conserved residue(s) required for the propagation of feature annotation.</text>
</comment>
<proteinExistence type="inferred from homology"/>
<dbReference type="PRINTS" id="PR00662">
    <property type="entry name" value="G6PISOMERASE"/>
</dbReference>
<evidence type="ECO:0000313" key="10">
    <source>
        <dbReference type="EMBL" id="MBD2864848.1"/>
    </source>
</evidence>
<name>A0A927CDU0_9BACL</name>
<evidence type="ECO:0000256" key="8">
    <source>
        <dbReference type="HAMAP-Rule" id="MF_00473"/>
    </source>
</evidence>
<dbReference type="GO" id="GO:0005829">
    <property type="term" value="C:cytosol"/>
    <property type="evidence" value="ECO:0007669"/>
    <property type="project" value="TreeGrafter"/>
</dbReference>
<evidence type="ECO:0000256" key="4">
    <source>
        <dbReference type="ARBA" id="ARBA00022490"/>
    </source>
</evidence>
<protein>
    <recommendedName>
        <fullName evidence="8">Glucose-6-phosphate isomerase</fullName>
        <shortName evidence="8">GPI</shortName>
        <ecNumber evidence="8">5.3.1.9</ecNumber>
    </recommendedName>
    <alternativeName>
        <fullName evidence="8">Phosphoglucose isomerase</fullName>
        <shortName evidence="8">PGI</shortName>
    </alternativeName>
    <alternativeName>
        <fullName evidence="8">Phosphohexose isomerase</fullName>
        <shortName evidence="8">PHI</shortName>
    </alternativeName>
</protein>
<keyword evidence="6 8" id="KW-0413">Isomerase</keyword>
<dbReference type="RefSeq" id="WP_190930469.1">
    <property type="nucleotide sequence ID" value="NZ_JACXJA010000034.1"/>
</dbReference>
<dbReference type="SUPFAM" id="SSF53697">
    <property type="entry name" value="SIS domain"/>
    <property type="match status" value="1"/>
</dbReference>
<comment type="caution">
    <text evidence="10">The sequence shown here is derived from an EMBL/GenBank/DDBJ whole genome shotgun (WGS) entry which is preliminary data.</text>
</comment>
<comment type="function">
    <text evidence="8">Catalyzes the reversible isomerization of glucose-6-phosphate to fructose-6-phosphate.</text>
</comment>
<evidence type="ECO:0000256" key="7">
    <source>
        <dbReference type="ARBA" id="ARBA00029321"/>
    </source>
</evidence>
<evidence type="ECO:0000256" key="3">
    <source>
        <dbReference type="ARBA" id="ARBA00022432"/>
    </source>
</evidence>
<sequence>MTQKPKLQFDYSRAAAFVQQHEIEYFREPVRLAHEQLHKGTGAGSDYLGWIDLPTQYDKEEFARIQEAAKRIQGDSDALVVIGIGGSYLGARAAIEMLSHSFYNVLPKEKRHTPEIYFVGNNISSTYVTHLIQLLEGKDFSVNVISKSGTTTEPAIAFRIFRELLERKYGKEGARKRIYATTDREKGALKKLSDAEGYESFVIPDDVGGRYSVLTAVGLLPIATAGIDIGSMMEGAADASREFANPDLDSNASYQYAAVRNALYRKGKAIEILVNYEPSLHYVSEWWKQLYGESEGKDQKGIYPASVDFSADLHSMGQFIQEGARNLFETVIQVTNVPEQIEIGTDPENLDGLNFLAGQTMDFVNKKAFQGTMLAHTDGGVPNLIVTIPDISAYSFGYMVYFFEKACGISGYLLGVNPFDQPGVEAYKKNMFALLGKPGYEKEKAELEARLGE</sequence>
<dbReference type="NCBIfam" id="NF010697">
    <property type="entry name" value="PRK14097.1"/>
    <property type="match status" value="1"/>
</dbReference>
<evidence type="ECO:0000256" key="2">
    <source>
        <dbReference type="ARBA" id="ARBA00006604"/>
    </source>
</evidence>
<feature type="active site" evidence="8">
    <location>
        <position position="428"/>
    </location>
</feature>
<keyword evidence="11" id="KW-1185">Reference proteome</keyword>
<evidence type="ECO:0000256" key="1">
    <source>
        <dbReference type="ARBA" id="ARBA00004926"/>
    </source>
</evidence>
<gene>
    <name evidence="8" type="primary">pgi</name>
    <name evidence="10" type="ORF">IDH45_22995</name>
</gene>
<dbReference type="InterPro" id="IPR046348">
    <property type="entry name" value="SIS_dom_sf"/>
</dbReference>
<dbReference type="AlphaFoldDB" id="A0A927CDU0"/>
<dbReference type="InterPro" id="IPR035482">
    <property type="entry name" value="SIS_PGI_2"/>
</dbReference>
<dbReference type="PROSITE" id="PS00174">
    <property type="entry name" value="P_GLUCOSE_ISOMERASE_2"/>
    <property type="match status" value="1"/>
</dbReference>
<evidence type="ECO:0000256" key="5">
    <source>
        <dbReference type="ARBA" id="ARBA00023152"/>
    </source>
</evidence>
<dbReference type="PANTHER" id="PTHR11469:SF1">
    <property type="entry name" value="GLUCOSE-6-PHOSPHATE ISOMERASE"/>
    <property type="match status" value="1"/>
</dbReference>
<dbReference type="PROSITE" id="PS00765">
    <property type="entry name" value="P_GLUCOSE_ISOMERASE_1"/>
    <property type="match status" value="1"/>
</dbReference>
<dbReference type="PROSITE" id="PS51463">
    <property type="entry name" value="P_GLUCOSE_ISOMERASE_3"/>
    <property type="match status" value="1"/>
</dbReference>
<dbReference type="Pfam" id="PF00342">
    <property type="entry name" value="PGI"/>
    <property type="match status" value="1"/>
</dbReference>
<dbReference type="GO" id="GO:0004347">
    <property type="term" value="F:glucose-6-phosphate isomerase activity"/>
    <property type="evidence" value="ECO:0007669"/>
    <property type="project" value="UniProtKB-UniRule"/>
</dbReference>
<keyword evidence="5 8" id="KW-0324">Glycolysis</keyword>
<dbReference type="CDD" id="cd05016">
    <property type="entry name" value="SIS_PGI_2"/>
    <property type="match status" value="1"/>
</dbReference>
<accession>A0A927CDU0</accession>
<dbReference type="EC" id="5.3.1.9" evidence="8"/>
<organism evidence="10 11">
    <name type="scientific">Paenibacillus oceani</name>
    <dbReference type="NCBI Taxonomy" id="2772510"/>
    <lineage>
        <taxon>Bacteria</taxon>
        <taxon>Bacillati</taxon>
        <taxon>Bacillota</taxon>
        <taxon>Bacilli</taxon>
        <taxon>Bacillales</taxon>
        <taxon>Paenibacillaceae</taxon>
        <taxon>Paenibacillus</taxon>
    </lineage>
</organism>
<dbReference type="EMBL" id="JACXJA010000034">
    <property type="protein sequence ID" value="MBD2864848.1"/>
    <property type="molecule type" value="Genomic_DNA"/>
</dbReference>
<comment type="pathway">
    <text evidence="8">Carbohydrate biosynthesis; gluconeogenesis.</text>
</comment>
<dbReference type="GO" id="GO:0097367">
    <property type="term" value="F:carbohydrate derivative binding"/>
    <property type="evidence" value="ECO:0007669"/>
    <property type="project" value="InterPro"/>
</dbReference>